<dbReference type="PROSITE" id="PS51257">
    <property type="entry name" value="PROKAR_LIPOPROTEIN"/>
    <property type="match status" value="1"/>
</dbReference>
<feature type="signal peptide" evidence="2">
    <location>
        <begin position="1"/>
        <end position="28"/>
    </location>
</feature>
<name>A0A4Y9ZYP0_9AGAM</name>
<feature type="compositionally biased region" description="Low complexity" evidence="1">
    <location>
        <begin position="53"/>
        <end position="63"/>
    </location>
</feature>
<feature type="compositionally biased region" description="Low complexity" evidence="1">
    <location>
        <begin position="71"/>
        <end position="99"/>
    </location>
</feature>
<dbReference type="SUPFAM" id="SSF51445">
    <property type="entry name" value="(Trans)glycosidases"/>
    <property type="match status" value="1"/>
</dbReference>
<dbReference type="Pfam" id="PF11790">
    <property type="entry name" value="Glyco_hydro_cc"/>
    <property type="match status" value="1"/>
</dbReference>
<dbReference type="Proteomes" id="UP000298061">
    <property type="component" value="Unassembled WGS sequence"/>
</dbReference>
<protein>
    <recommendedName>
        <fullName evidence="3">Asl1-like glycosyl hydrolase catalytic domain-containing protein</fullName>
    </recommendedName>
</protein>
<reference evidence="4 5" key="1">
    <citation type="submission" date="2019-02" db="EMBL/GenBank/DDBJ databases">
        <title>Genome sequencing of the rare red list fungi Hericium alpestre (H. flagellum).</title>
        <authorList>
            <person name="Buettner E."/>
            <person name="Kellner H."/>
        </authorList>
    </citation>
    <scope>NUCLEOTIDE SEQUENCE [LARGE SCALE GENOMIC DNA]</scope>
    <source>
        <strain evidence="4 5">DSM 108284</strain>
    </source>
</reference>
<keyword evidence="2" id="KW-0732">Signal</keyword>
<feature type="region of interest" description="Disordered" evidence="1">
    <location>
        <begin position="47"/>
        <end position="114"/>
    </location>
</feature>
<dbReference type="InterPro" id="IPR053183">
    <property type="entry name" value="ASL1"/>
</dbReference>
<evidence type="ECO:0000313" key="4">
    <source>
        <dbReference type="EMBL" id="TFY79635.1"/>
    </source>
</evidence>
<dbReference type="AlphaFoldDB" id="A0A4Y9ZYP0"/>
<proteinExistence type="predicted"/>
<feature type="chain" id="PRO_5021309978" description="Asl1-like glycosyl hydrolase catalytic domain-containing protein" evidence="2">
    <location>
        <begin position="29"/>
        <end position="344"/>
    </location>
</feature>
<feature type="domain" description="Asl1-like glycosyl hydrolase catalytic" evidence="3">
    <location>
        <begin position="107"/>
        <end position="341"/>
    </location>
</feature>
<dbReference type="PANTHER" id="PTHR34154:SF3">
    <property type="entry name" value="ALKALI-SENSITIVE LINKAGE PROTEIN 1"/>
    <property type="match status" value="1"/>
</dbReference>
<sequence>MAAKFFNLIAISTLAILACSFNASPVNALSVERHAARAFPHAHEVIAKKKRSTSAAPALKPSSSPAPKPSSSPAAKPAQTSSSQPAASSPASKAAPANNNGGGGKAGLAWPNGDSNTLKQWKTAKTNFLYTWAPQIPDGARSAGFTPVPMLWGKNQVGDFQKLVKPGYATHAMGMNEPNQSGQSDMSPQDGAQLWIQYIEPLKSQGYTLISPATTSAPSGKTWMQDWLKACNGGCNPDRIAVHWYDVSADFFKSYVTDFHNTFNKDIWVTEFACQNFNGGAQADAGQVWSFMQEVTGWMDSTPWVEAYFAFGAMKDMQGVNTLDQLMDPSSGTPNALGKFYLGI</sequence>
<gene>
    <name evidence="4" type="ORF">EWM64_g4374</name>
</gene>
<dbReference type="InterPro" id="IPR017853">
    <property type="entry name" value="GH"/>
</dbReference>
<accession>A0A4Y9ZYP0</accession>
<dbReference type="InterPro" id="IPR024655">
    <property type="entry name" value="Asl1_glyco_hydro_catalytic"/>
</dbReference>
<evidence type="ECO:0000259" key="3">
    <source>
        <dbReference type="Pfam" id="PF11790"/>
    </source>
</evidence>
<organism evidence="4 5">
    <name type="scientific">Hericium alpestre</name>
    <dbReference type="NCBI Taxonomy" id="135208"/>
    <lineage>
        <taxon>Eukaryota</taxon>
        <taxon>Fungi</taxon>
        <taxon>Dikarya</taxon>
        <taxon>Basidiomycota</taxon>
        <taxon>Agaricomycotina</taxon>
        <taxon>Agaricomycetes</taxon>
        <taxon>Russulales</taxon>
        <taxon>Hericiaceae</taxon>
        <taxon>Hericium</taxon>
    </lineage>
</organism>
<dbReference type="STRING" id="135208.A0A4Y9ZYP0"/>
<dbReference type="PANTHER" id="PTHR34154">
    <property type="entry name" value="ALKALI-SENSITIVE LINKAGE PROTEIN 1"/>
    <property type="match status" value="1"/>
</dbReference>
<evidence type="ECO:0000256" key="2">
    <source>
        <dbReference type="SAM" id="SignalP"/>
    </source>
</evidence>
<comment type="caution">
    <text evidence="4">The sequence shown here is derived from an EMBL/GenBank/DDBJ whole genome shotgun (WGS) entry which is preliminary data.</text>
</comment>
<dbReference type="Gene3D" id="3.20.20.80">
    <property type="entry name" value="Glycosidases"/>
    <property type="match status" value="1"/>
</dbReference>
<evidence type="ECO:0000313" key="5">
    <source>
        <dbReference type="Proteomes" id="UP000298061"/>
    </source>
</evidence>
<evidence type="ECO:0000256" key="1">
    <source>
        <dbReference type="SAM" id="MobiDB-lite"/>
    </source>
</evidence>
<dbReference type="GO" id="GO:0009277">
    <property type="term" value="C:fungal-type cell wall"/>
    <property type="evidence" value="ECO:0007669"/>
    <property type="project" value="TreeGrafter"/>
</dbReference>
<dbReference type="EMBL" id="SFCI01000466">
    <property type="protein sequence ID" value="TFY79635.1"/>
    <property type="molecule type" value="Genomic_DNA"/>
</dbReference>
<dbReference type="GO" id="GO:0071966">
    <property type="term" value="P:fungal-type cell wall polysaccharide metabolic process"/>
    <property type="evidence" value="ECO:0007669"/>
    <property type="project" value="TreeGrafter"/>
</dbReference>
<keyword evidence="5" id="KW-1185">Reference proteome</keyword>
<dbReference type="OrthoDB" id="5959761at2759"/>